<protein>
    <submittedName>
        <fullName evidence="2">Uncharacterized protein</fullName>
    </submittedName>
</protein>
<evidence type="ECO:0000313" key="2">
    <source>
        <dbReference type="EMBL" id="QBF81815.1"/>
    </source>
</evidence>
<dbReference type="RefSeq" id="WP_130597789.1">
    <property type="nucleotide sequence ID" value="NZ_CP036200.1"/>
</dbReference>
<sequence length="76" mass="8282">MFNPKSLIVAMLLAGFTAQASAVEVASLELEDLQASIHAELLQDMENIHQQALVDTNEHLLTDTKTEVSDNDSVSE</sequence>
<feature type="chain" id="PRO_5019452891" evidence="1">
    <location>
        <begin position="23"/>
        <end position="76"/>
    </location>
</feature>
<keyword evidence="3" id="KW-1185">Reference proteome</keyword>
<proteinExistence type="predicted"/>
<feature type="signal peptide" evidence="1">
    <location>
        <begin position="1"/>
        <end position="22"/>
    </location>
</feature>
<dbReference type="AlphaFoldDB" id="A0A411PE54"/>
<dbReference type="Proteomes" id="UP000291106">
    <property type="component" value="Chromosome"/>
</dbReference>
<accession>A0A411PE54</accession>
<evidence type="ECO:0000256" key="1">
    <source>
        <dbReference type="SAM" id="SignalP"/>
    </source>
</evidence>
<name>A0A411PE54_9GAMM</name>
<gene>
    <name evidence="2" type="ORF">EXU30_03230</name>
</gene>
<dbReference type="KEGG" id="smai:EXU30_03230"/>
<dbReference type="EMBL" id="CP036200">
    <property type="protein sequence ID" value="QBF81815.1"/>
    <property type="molecule type" value="Genomic_DNA"/>
</dbReference>
<evidence type="ECO:0000313" key="3">
    <source>
        <dbReference type="Proteomes" id="UP000291106"/>
    </source>
</evidence>
<reference evidence="2 3" key="1">
    <citation type="submission" date="2019-02" db="EMBL/GenBank/DDBJ databases">
        <title>Shewanella sp. D4-2 isolated from Dokdo Island.</title>
        <authorList>
            <person name="Baek K."/>
        </authorList>
    </citation>
    <scope>NUCLEOTIDE SEQUENCE [LARGE SCALE GENOMIC DNA]</scope>
    <source>
        <strain evidence="2 3">D4-2</strain>
    </source>
</reference>
<organism evidence="2 3">
    <name type="scientific">Shewanella maritima</name>
    <dbReference type="NCBI Taxonomy" id="2520507"/>
    <lineage>
        <taxon>Bacteria</taxon>
        <taxon>Pseudomonadati</taxon>
        <taxon>Pseudomonadota</taxon>
        <taxon>Gammaproteobacteria</taxon>
        <taxon>Alteromonadales</taxon>
        <taxon>Shewanellaceae</taxon>
        <taxon>Shewanella</taxon>
    </lineage>
</organism>
<keyword evidence="1" id="KW-0732">Signal</keyword>